<evidence type="ECO:0000259" key="4">
    <source>
        <dbReference type="PROSITE" id="PS50109"/>
    </source>
</evidence>
<organism evidence="6 7">
    <name type="scientific">Aureobasidium pullulans</name>
    <name type="common">Black yeast</name>
    <name type="synonym">Pullularia pullulans</name>
    <dbReference type="NCBI Taxonomy" id="5580"/>
    <lineage>
        <taxon>Eukaryota</taxon>
        <taxon>Fungi</taxon>
        <taxon>Dikarya</taxon>
        <taxon>Ascomycota</taxon>
        <taxon>Pezizomycotina</taxon>
        <taxon>Dothideomycetes</taxon>
        <taxon>Dothideomycetidae</taxon>
        <taxon>Dothideales</taxon>
        <taxon>Saccotheciaceae</taxon>
        <taxon>Aureobasidium</taxon>
    </lineage>
</organism>
<dbReference type="Gene3D" id="3.30.565.10">
    <property type="entry name" value="Histidine kinase-like ATPase, C-terminal domain"/>
    <property type="match status" value="1"/>
</dbReference>
<dbReference type="PRINTS" id="PR00344">
    <property type="entry name" value="BCTRLSENSOR"/>
</dbReference>
<dbReference type="AlphaFoldDB" id="A0A4S9KME5"/>
<sequence length="883" mass="95674">MPARDAILSALAQNGALRLQCDSALISSIDGLSHQVVAEANSSSSLCGAQPEPSPAHQAERESYLEHQLAQSVRVFTDAAPPLPDTPNVTANSTRHLIRNLHALKHSQNKVNHHSPCDTTSYAAVPIRNATGQLLGCYCVTDWQTRDDFFSENTYTILADIASAIAQYFDQHHLQNNHHSRSIDQSSLRRHASRSESATSGRSLSQATSCDVGTPLTTPSEAPEFPFPTRLPRLSVSKSSSKHQSTAASRRSLSPTDLQPSDHSTVSAEEATKSDFVSSLSHELRSPLHGCLAAVELLQETTLDRSQRDLLAMVQACSSTLLYTLNHLLDYSKVNDLENLGHQSPSGTNVSRTSSSQNKFGEASNDFLCRVAQDVVEGVFFGHTMQQAAYNKMQESPPSNHAESRLDPALLLDSAGGSTSATVPDTVDGVAVFLYMDSSAAWFSMVSAGAWKRLIMNLFGNSLKFCSDGYIEVTLKLVPDQSDLTKRMAHLTVHDTGLGMSEDFLKRGLYEPFVQENHLIAGTGLGLNIVKRIIDEMQGAIHVKSTLGSGTQFDVLVPVVEPEAHSDHLGPVLDGGQILDPSGLLLGLTICLLSSTTVSSEKSVSRTSLVHSYVKDIADNWYHMKVTSADMAADLEANFYIAEASDFTTHARSNVHTSQAALKQRTILVGTPSQLTQAKRVFTGNFLALTYPLGPRALARALYAALERPEDLDYPPLSTSITKITPDRMEIDTILPQPDLSIDCTEGINTKSPTKQHLLLVDDNAINLKLLSTFIKKLNLPAKTAVDGADALAKYKAMSATSAFTTILMDISMPKMNGFESSRAIREFEDENGLPRAKIIALTALSSEASRREAETSGIDDFQMKPVSLKTLKGLFPEAAASA</sequence>
<dbReference type="Pfam" id="PF02518">
    <property type="entry name" value="HATPase_c"/>
    <property type="match status" value="1"/>
</dbReference>
<dbReference type="Gene3D" id="1.10.287.130">
    <property type="match status" value="1"/>
</dbReference>
<feature type="region of interest" description="Disordered" evidence="3">
    <location>
        <begin position="176"/>
        <end position="270"/>
    </location>
</feature>
<dbReference type="SMART" id="SM00387">
    <property type="entry name" value="HATPase_c"/>
    <property type="match status" value="1"/>
</dbReference>
<dbReference type="SUPFAM" id="SSF52172">
    <property type="entry name" value="CheY-like"/>
    <property type="match status" value="1"/>
</dbReference>
<dbReference type="InterPro" id="IPR011006">
    <property type="entry name" value="CheY-like_superfamily"/>
</dbReference>
<dbReference type="Pfam" id="PF00512">
    <property type="entry name" value="HisKA"/>
    <property type="match status" value="1"/>
</dbReference>
<feature type="compositionally biased region" description="Polar residues" evidence="3">
    <location>
        <begin position="195"/>
        <end position="220"/>
    </location>
</feature>
<dbReference type="EMBL" id="QZBD01000380">
    <property type="protein sequence ID" value="THY16858.1"/>
    <property type="molecule type" value="Genomic_DNA"/>
</dbReference>
<dbReference type="Gene3D" id="3.40.50.2300">
    <property type="match status" value="1"/>
</dbReference>
<protein>
    <submittedName>
        <fullName evidence="6">Uncharacterized protein</fullName>
    </submittedName>
</protein>
<keyword evidence="1 2" id="KW-0597">Phosphoprotein</keyword>
<dbReference type="SUPFAM" id="SSF55781">
    <property type="entry name" value="GAF domain-like"/>
    <property type="match status" value="1"/>
</dbReference>
<dbReference type="Pfam" id="PF00072">
    <property type="entry name" value="Response_reg"/>
    <property type="match status" value="1"/>
</dbReference>
<feature type="modified residue" description="4-aspartylphosphate" evidence="2">
    <location>
        <position position="810"/>
    </location>
</feature>
<accession>A0A4S9KME5</accession>
<gene>
    <name evidence="6" type="ORF">D6D01_07604</name>
</gene>
<dbReference type="GO" id="GO:0000155">
    <property type="term" value="F:phosphorelay sensor kinase activity"/>
    <property type="evidence" value="ECO:0007669"/>
    <property type="project" value="InterPro"/>
</dbReference>
<name>A0A4S9KME5_AURPU</name>
<dbReference type="SMART" id="SM00388">
    <property type="entry name" value="HisKA"/>
    <property type="match status" value="1"/>
</dbReference>
<reference evidence="6 7" key="1">
    <citation type="submission" date="2018-10" db="EMBL/GenBank/DDBJ databases">
        <title>Fifty Aureobasidium pullulans genomes reveal a recombining polyextremotolerant generalist.</title>
        <authorList>
            <person name="Gostincar C."/>
            <person name="Turk M."/>
            <person name="Zajc J."/>
            <person name="Gunde-Cimerman N."/>
        </authorList>
    </citation>
    <scope>NUCLEOTIDE SEQUENCE [LARGE SCALE GENOMIC DNA]</scope>
    <source>
        <strain evidence="6 7">EXF-6604</strain>
    </source>
</reference>
<evidence type="ECO:0000313" key="6">
    <source>
        <dbReference type="EMBL" id="THY16858.1"/>
    </source>
</evidence>
<dbReference type="SUPFAM" id="SSF55874">
    <property type="entry name" value="ATPase domain of HSP90 chaperone/DNA topoisomerase II/histidine kinase"/>
    <property type="match status" value="1"/>
</dbReference>
<evidence type="ECO:0000313" key="7">
    <source>
        <dbReference type="Proteomes" id="UP000306584"/>
    </source>
</evidence>
<evidence type="ECO:0000256" key="1">
    <source>
        <dbReference type="ARBA" id="ARBA00022553"/>
    </source>
</evidence>
<dbReference type="Proteomes" id="UP000306584">
    <property type="component" value="Unassembled WGS sequence"/>
</dbReference>
<dbReference type="InterPro" id="IPR003594">
    <property type="entry name" value="HATPase_dom"/>
</dbReference>
<dbReference type="InterPro" id="IPR005467">
    <property type="entry name" value="His_kinase_dom"/>
</dbReference>
<dbReference type="SMART" id="SM00448">
    <property type="entry name" value="REC"/>
    <property type="match status" value="1"/>
</dbReference>
<dbReference type="Pfam" id="PF01590">
    <property type="entry name" value="GAF"/>
    <property type="match status" value="1"/>
</dbReference>
<evidence type="ECO:0000256" key="2">
    <source>
        <dbReference type="PROSITE-ProRule" id="PRU00169"/>
    </source>
</evidence>
<dbReference type="InterPro" id="IPR050956">
    <property type="entry name" value="2C_system_His_kinase"/>
</dbReference>
<dbReference type="PROSITE" id="PS50109">
    <property type="entry name" value="HIS_KIN"/>
    <property type="match status" value="1"/>
</dbReference>
<dbReference type="InterPro" id="IPR004358">
    <property type="entry name" value="Sig_transdc_His_kin-like_C"/>
</dbReference>
<dbReference type="InterPro" id="IPR036890">
    <property type="entry name" value="HATPase_C_sf"/>
</dbReference>
<dbReference type="PANTHER" id="PTHR43719:SF11">
    <property type="entry name" value="HISTIDINE KINASE_RESPONSE REGULATOR, PUTATIVE-RELATED"/>
    <property type="match status" value="1"/>
</dbReference>
<evidence type="ECO:0000259" key="5">
    <source>
        <dbReference type="PROSITE" id="PS50110"/>
    </source>
</evidence>
<feature type="domain" description="Response regulatory" evidence="5">
    <location>
        <begin position="757"/>
        <end position="880"/>
    </location>
</feature>
<dbReference type="CDD" id="cd17546">
    <property type="entry name" value="REC_hyHK_CKI1_RcsC-like"/>
    <property type="match status" value="1"/>
</dbReference>
<dbReference type="SUPFAM" id="SSF47384">
    <property type="entry name" value="Homodimeric domain of signal transducing histidine kinase"/>
    <property type="match status" value="1"/>
</dbReference>
<dbReference type="InterPro" id="IPR001789">
    <property type="entry name" value="Sig_transdc_resp-reg_receiver"/>
</dbReference>
<feature type="domain" description="Histidine kinase" evidence="4">
    <location>
        <begin position="279"/>
        <end position="561"/>
    </location>
</feature>
<dbReference type="PANTHER" id="PTHR43719">
    <property type="entry name" value="TWO-COMPONENT HISTIDINE KINASE"/>
    <property type="match status" value="1"/>
</dbReference>
<comment type="caution">
    <text evidence="6">The sequence shown here is derived from an EMBL/GenBank/DDBJ whole genome shotgun (WGS) entry which is preliminary data.</text>
</comment>
<dbReference type="InterPro" id="IPR003018">
    <property type="entry name" value="GAF"/>
</dbReference>
<dbReference type="PROSITE" id="PS50110">
    <property type="entry name" value="RESPONSE_REGULATORY"/>
    <property type="match status" value="1"/>
</dbReference>
<feature type="compositionally biased region" description="Polar residues" evidence="3">
    <location>
        <begin position="251"/>
        <end position="267"/>
    </location>
</feature>
<feature type="compositionally biased region" description="Low complexity" evidence="3">
    <location>
        <begin position="235"/>
        <end position="249"/>
    </location>
</feature>
<evidence type="ECO:0000256" key="3">
    <source>
        <dbReference type="SAM" id="MobiDB-lite"/>
    </source>
</evidence>
<dbReference type="CDD" id="cd00082">
    <property type="entry name" value="HisKA"/>
    <property type="match status" value="1"/>
</dbReference>
<dbReference type="InterPro" id="IPR036097">
    <property type="entry name" value="HisK_dim/P_sf"/>
</dbReference>
<proteinExistence type="predicted"/>
<dbReference type="InterPro" id="IPR003661">
    <property type="entry name" value="HisK_dim/P_dom"/>
</dbReference>